<dbReference type="Proteomes" id="UP000827092">
    <property type="component" value="Unassembled WGS sequence"/>
</dbReference>
<dbReference type="EMBL" id="JAFNEN010000004">
    <property type="protein sequence ID" value="KAG8201521.1"/>
    <property type="molecule type" value="Genomic_DNA"/>
</dbReference>
<sequence length="72" mass="8302">METLMRTTITGGEIYRIVDGNFFDKSNRQESEDGVFKEGLNRKMPEMLDFSFHKAGILGLPLFHEIPARVRL</sequence>
<dbReference type="AlphaFoldDB" id="A0AAV6W286"/>
<evidence type="ECO:0000313" key="1">
    <source>
        <dbReference type="EMBL" id="KAG8201521.1"/>
    </source>
</evidence>
<evidence type="ECO:0000313" key="2">
    <source>
        <dbReference type="Proteomes" id="UP000827092"/>
    </source>
</evidence>
<gene>
    <name evidence="1" type="ORF">JTE90_011196</name>
</gene>
<protein>
    <submittedName>
        <fullName evidence="1">Uncharacterized protein</fullName>
    </submittedName>
</protein>
<name>A0AAV6W286_9ARAC</name>
<organism evidence="1 2">
    <name type="scientific">Oedothorax gibbosus</name>
    <dbReference type="NCBI Taxonomy" id="931172"/>
    <lineage>
        <taxon>Eukaryota</taxon>
        <taxon>Metazoa</taxon>
        <taxon>Ecdysozoa</taxon>
        <taxon>Arthropoda</taxon>
        <taxon>Chelicerata</taxon>
        <taxon>Arachnida</taxon>
        <taxon>Araneae</taxon>
        <taxon>Araneomorphae</taxon>
        <taxon>Entelegynae</taxon>
        <taxon>Araneoidea</taxon>
        <taxon>Linyphiidae</taxon>
        <taxon>Erigoninae</taxon>
        <taxon>Oedothorax</taxon>
    </lineage>
</organism>
<proteinExistence type="predicted"/>
<reference evidence="1 2" key="1">
    <citation type="journal article" date="2022" name="Nat. Ecol. Evol.">
        <title>A masculinizing supergene underlies an exaggerated male reproductive morph in a spider.</title>
        <authorList>
            <person name="Hendrickx F."/>
            <person name="De Corte Z."/>
            <person name="Sonet G."/>
            <person name="Van Belleghem S.M."/>
            <person name="Kostlbacher S."/>
            <person name="Vangestel C."/>
        </authorList>
    </citation>
    <scope>NUCLEOTIDE SEQUENCE [LARGE SCALE GENOMIC DNA]</scope>
    <source>
        <strain evidence="1">W744_W776</strain>
    </source>
</reference>
<accession>A0AAV6W286</accession>
<comment type="caution">
    <text evidence="1">The sequence shown here is derived from an EMBL/GenBank/DDBJ whole genome shotgun (WGS) entry which is preliminary data.</text>
</comment>
<keyword evidence="2" id="KW-1185">Reference proteome</keyword>